<accession>A0A9P3LMP5</accession>
<evidence type="ECO:0000313" key="1">
    <source>
        <dbReference type="EMBL" id="GJE99567.1"/>
    </source>
</evidence>
<dbReference type="AlphaFoldDB" id="A0A9P3LMP5"/>
<keyword evidence="2" id="KW-1185">Reference proteome</keyword>
<sequence>MPTNNASMLLLLNHTKVVFLHPDDTGLSAPCSVQVDVRAQDQQCSTDIQRIWDARKIDISSVILKLVIAHLQQGLPQRFVVEDEELTIYASRSTWKYGMSRFVLTWGDERIAPCQDKWKFALAMRGSGRV</sequence>
<reference evidence="1 2" key="1">
    <citation type="submission" date="2021-08" db="EMBL/GenBank/DDBJ databases">
        <title>Draft Genome Sequence of Phanerochaete sordida strain YK-624.</title>
        <authorList>
            <person name="Mori T."/>
            <person name="Dohra H."/>
            <person name="Suzuki T."/>
            <person name="Kawagishi H."/>
            <person name="Hirai H."/>
        </authorList>
    </citation>
    <scope>NUCLEOTIDE SEQUENCE [LARGE SCALE GENOMIC DNA]</scope>
    <source>
        <strain evidence="1 2">YK-624</strain>
    </source>
</reference>
<proteinExistence type="predicted"/>
<gene>
    <name evidence="1" type="ORF">PsYK624_158340</name>
</gene>
<dbReference type="EMBL" id="BPQB01000113">
    <property type="protein sequence ID" value="GJE99567.1"/>
    <property type="molecule type" value="Genomic_DNA"/>
</dbReference>
<evidence type="ECO:0000313" key="2">
    <source>
        <dbReference type="Proteomes" id="UP000703269"/>
    </source>
</evidence>
<organism evidence="1 2">
    <name type="scientific">Phanerochaete sordida</name>
    <dbReference type="NCBI Taxonomy" id="48140"/>
    <lineage>
        <taxon>Eukaryota</taxon>
        <taxon>Fungi</taxon>
        <taxon>Dikarya</taxon>
        <taxon>Basidiomycota</taxon>
        <taxon>Agaricomycotina</taxon>
        <taxon>Agaricomycetes</taxon>
        <taxon>Polyporales</taxon>
        <taxon>Phanerochaetaceae</taxon>
        <taxon>Phanerochaete</taxon>
    </lineage>
</organism>
<name>A0A9P3LMP5_9APHY</name>
<protein>
    <submittedName>
        <fullName evidence="1">Uncharacterized protein</fullName>
    </submittedName>
</protein>
<dbReference type="Proteomes" id="UP000703269">
    <property type="component" value="Unassembled WGS sequence"/>
</dbReference>
<comment type="caution">
    <text evidence="1">The sequence shown here is derived from an EMBL/GenBank/DDBJ whole genome shotgun (WGS) entry which is preliminary data.</text>
</comment>
<dbReference type="OrthoDB" id="2748218at2759"/>